<reference evidence="3" key="1">
    <citation type="submission" date="2023-06" db="EMBL/GenBank/DDBJ databases">
        <authorList>
            <consortium name="Lawrence Berkeley National Laboratory"/>
            <person name="Ahrendt S."/>
            <person name="Sahu N."/>
            <person name="Indic B."/>
            <person name="Wong-Bajracharya J."/>
            <person name="Merenyi Z."/>
            <person name="Ke H.-M."/>
            <person name="Monk M."/>
            <person name="Kocsube S."/>
            <person name="Drula E."/>
            <person name="Lipzen A."/>
            <person name="Balint B."/>
            <person name="Henrissat B."/>
            <person name="Andreopoulos B."/>
            <person name="Martin F.M."/>
            <person name="Harder C.B."/>
            <person name="Rigling D."/>
            <person name="Ford K.L."/>
            <person name="Foster G.D."/>
            <person name="Pangilinan J."/>
            <person name="Papanicolaou A."/>
            <person name="Barry K."/>
            <person name="LaButti K."/>
            <person name="Viragh M."/>
            <person name="Koriabine M."/>
            <person name="Yan M."/>
            <person name="Riley R."/>
            <person name="Champramary S."/>
            <person name="Plett K.L."/>
            <person name="Tsai I.J."/>
            <person name="Slot J."/>
            <person name="Sipos G."/>
            <person name="Plett J."/>
            <person name="Nagy L.G."/>
            <person name="Grigoriev I.V."/>
        </authorList>
    </citation>
    <scope>NUCLEOTIDE SEQUENCE</scope>
    <source>
        <strain evidence="3">CCBAS 213</strain>
    </source>
</reference>
<comment type="caution">
    <text evidence="3">The sequence shown here is derived from an EMBL/GenBank/DDBJ whole genome shotgun (WGS) entry which is preliminary data.</text>
</comment>
<evidence type="ECO:0000256" key="2">
    <source>
        <dbReference type="SAM" id="MobiDB-lite"/>
    </source>
</evidence>
<dbReference type="Proteomes" id="UP001175211">
    <property type="component" value="Unassembled WGS sequence"/>
</dbReference>
<accession>A0AA39J4D1</accession>
<feature type="region of interest" description="Disordered" evidence="2">
    <location>
        <begin position="1"/>
        <end position="27"/>
    </location>
</feature>
<evidence type="ECO:0000313" key="3">
    <source>
        <dbReference type="EMBL" id="KAK0435240.1"/>
    </source>
</evidence>
<dbReference type="AlphaFoldDB" id="A0AA39J4D1"/>
<proteinExistence type="predicted"/>
<keyword evidence="4" id="KW-1185">Reference proteome</keyword>
<organism evidence="3 4">
    <name type="scientific">Armillaria tabescens</name>
    <name type="common">Ringless honey mushroom</name>
    <name type="synonym">Agaricus tabescens</name>
    <dbReference type="NCBI Taxonomy" id="1929756"/>
    <lineage>
        <taxon>Eukaryota</taxon>
        <taxon>Fungi</taxon>
        <taxon>Dikarya</taxon>
        <taxon>Basidiomycota</taxon>
        <taxon>Agaricomycotina</taxon>
        <taxon>Agaricomycetes</taxon>
        <taxon>Agaricomycetidae</taxon>
        <taxon>Agaricales</taxon>
        <taxon>Marasmiineae</taxon>
        <taxon>Physalacriaceae</taxon>
        <taxon>Desarmillaria</taxon>
    </lineage>
</organism>
<dbReference type="RefSeq" id="XP_060321934.1">
    <property type="nucleotide sequence ID" value="XM_060478732.1"/>
</dbReference>
<evidence type="ECO:0000256" key="1">
    <source>
        <dbReference type="SAM" id="Coils"/>
    </source>
</evidence>
<name>A0AA39J4D1_ARMTA</name>
<dbReference type="EMBL" id="JAUEPS010000156">
    <property type="protein sequence ID" value="KAK0435240.1"/>
    <property type="molecule type" value="Genomic_DNA"/>
</dbReference>
<dbReference type="GeneID" id="85362280"/>
<evidence type="ECO:0000313" key="4">
    <source>
        <dbReference type="Proteomes" id="UP001175211"/>
    </source>
</evidence>
<feature type="compositionally biased region" description="Basic residues" evidence="2">
    <location>
        <begin position="1"/>
        <end position="11"/>
    </location>
</feature>
<sequence>MNSSKIVKRSTKPAAPAQGRKIPAQSTCPVTQENCAVSAKQKQLDTNAEEMEIAKLKRLLVQKEKALQKQGVLLDKTNEHLENLEQELDDNYASKHNGRSRLFLESEDEDDEESNMIFASAARSLIRMKGVVPIDAPKTLRR</sequence>
<feature type="coiled-coil region" evidence="1">
    <location>
        <begin position="67"/>
        <end position="94"/>
    </location>
</feature>
<protein>
    <submittedName>
        <fullName evidence="3">Uncharacterized protein</fullName>
    </submittedName>
</protein>
<gene>
    <name evidence="3" type="ORF">EV420DRAFT_1653338</name>
</gene>
<keyword evidence="1" id="KW-0175">Coiled coil</keyword>